<comment type="caution">
    <text evidence="2">The sequence shown here is derived from an EMBL/GenBank/DDBJ whole genome shotgun (WGS) entry which is preliminary data.</text>
</comment>
<name>A0ABT6YKI2_9BACT</name>
<keyword evidence="3" id="KW-1185">Reference proteome</keyword>
<accession>A0ABT6YKI2</accession>
<protein>
    <submittedName>
        <fullName evidence="2">Uncharacterized protein</fullName>
    </submittedName>
</protein>
<keyword evidence="1" id="KW-0472">Membrane</keyword>
<sequence length="91" mass="10533">MLWQIIKGSFKPKYLVVIGVILLVLLVYRSCTKKPLKKTKIQQVFIVPMKYDSIAQGKINAIDSSANFHRIRVRNLQGERLQYEIDSVFGH</sequence>
<evidence type="ECO:0000313" key="2">
    <source>
        <dbReference type="EMBL" id="MDI9863967.1"/>
    </source>
</evidence>
<evidence type="ECO:0000313" key="3">
    <source>
        <dbReference type="Proteomes" id="UP001236569"/>
    </source>
</evidence>
<organism evidence="2 3">
    <name type="scientific">Flectobacillus longus</name>
    <dbReference type="NCBI Taxonomy" id="2984207"/>
    <lineage>
        <taxon>Bacteria</taxon>
        <taxon>Pseudomonadati</taxon>
        <taxon>Bacteroidota</taxon>
        <taxon>Cytophagia</taxon>
        <taxon>Cytophagales</taxon>
        <taxon>Flectobacillaceae</taxon>
        <taxon>Flectobacillus</taxon>
    </lineage>
</organism>
<gene>
    <name evidence="2" type="ORF">QM480_06510</name>
</gene>
<keyword evidence="1" id="KW-1133">Transmembrane helix</keyword>
<dbReference type="Proteomes" id="UP001236569">
    <property type="component" value="Unassembled WGS sequence"/>
</dbReference>
<dbReference type="RefSeq" id="WP_283369201.1">
    <property type="nucleotide sequence ID" value="NZ_JASHID010000003.1"/>
</dbReference>
<feature type="transmembrane region" description="Helical" evidence="1">
    <location>
        <begin position="12"/>
        <end position="31"/>
    </location>
</feature>
<evidence type="ECO:0000256" key="1">
    <source>
        <dbReference type="SAM" id="Phobius"/>
    </source>
</evidence>
<reference evidence="2 3" key="1">
    <citation type="submission" date="2023-05" db="EMBL/GenBank/DDBJ databases">
        <title>Novel species of genus Flectobacillus isolated from stream in China.</title>
        <authorList>
            <person name="Lu H."/>
        </authorList>
    </citation>
    <scope>NUCLEOTIDE SEQUENCE [LARGE SCALE GENOMIC DNA]</scope>
    <source>
        <strain evidence="2 3">DC10W</strain>
    </source>
</reference>
<keyword evidence="1" id="KW-0812">Transmembrane</keyword>
<proteinExistence type="predicted"/>
<dbReference type="EMBL" id="JASHID010000003">
    <property type="protein sequence ID" value="MDI9863967.1"/>
    <property type="molecule type" value="Genomic_DNA"/>
</dbReference>